<dbReference type="OrthoDB" id="9813231at2"/>
<dbReference type="Gene3D" id="3.90.1150.200">
    <property type="match status" value="1"/>
</dbReference>
<sequence length="125" mass="14583">MQYNDKTPVEHLKHLEPDWRKEKLQLVRDLILKHGSDLNENIEYKMLAFGKNAKNIFHLNAQKNYVSIYVGTIKKVKNGEELLKDFDIGKGCIRIKKSINISETQLEVLIKKTIDYWDHGGNIDC</sequence>
<feature type="domain" description="YdhG-like" evidence="1">
    <location>
        <begin position="20"/>
        <end position="114"/>
    </location>
</feature>
<dbReference type="Proteomes" id="UP000306552">
    <property type="component" value="Unassembled WGS sequence"/>
</dbReference>
<dbReference type="SUPFAM" id="SSF159888">
    <property type="entry name" value="YdhG-like"/>
    <property type="match status" value="1"/>
</dbReference>
<evidence type="ECO:0000259" key="1">
    <source>
        <dbReference type="Pfam" id="PF08818"/>
    </source>
</evidence>
<name>A0A4U5TSU4_9FLAO</name>
<organism evidence="2 3">
    <name type="scientific">Mesohalobacter halotolerans</name>
    <dbReference type="NCBI Taxonomy" id="1883405"/>
    <lineage>
        <taxon>Bacteria</taxon>
        <taxon>Pseudomonadati</taxon>
        <taxon>Bacteroidota</taxon>
        <taxon>Flavobacteriia</taxon>
        <taxon>Flavobacteriales</taxon>
        <taxon>Flavobacteriaceae</taxon>
        <taxon>Mesohalobacter</taxon>
    </lineage>
</organism>
<dbReference type="EMBL" id="SWMU01000001">
    <property type="protein sequence ID" value="TKS56911.1"/>
    <property type="molecule type" value="Genomic_DNA"/>
</dbReference>
<comment type="caution">
    <text evidence="2">The sequence shown here is derived from an EMBL/GenBank/DDBJ whole genome shotgun (WGS) entry which is preliminary data.</text>
</comment>
<dbReference type="RefSeq" id="WP_138930615.1">
    <property type="nucleotide sequence ID" value="NZ_SWMU01000001.1"/>
</dbReference>
<protein>
    <submittedName>
        <fullName evidence="2">DUF1801 domain-containing protein</fullName>
    </submittedName>
</protein>
<dbReference type="Pfam" id="PF08818">
    <property type="entry name" value="DUF1801"/>
    <property type="match status" value="1"/>
</dbReference>
<evidence type="ECO:0000313" key="3">
    <source>
        <dbReference type="Proteomes" id="UP000306552"/>
    </source>
</evidence>
<evidence type="ECO:0000313" key="2">
    <source>
        <dbReference type="EMBL" id="TKS56911.1"/>
    </source>
</evidence>
<keyword evidence="3" id="KW-1185">Reference proteome</keyword>
<gene>
    <name evidence="2" type="ORF">FCN74_00345</name>
</gene>
<reference evidence="2 3" key="1">
    <citation type="submission" date="2019-04" db="EMBL/GenBank/DDBJ databases">
        <title>Psychroflexus halotolerans sp. nov., isolated from a marine solar saltern.</title>
        <authorList>
            <person name="Feng X."/>
        </authorList>
    </citation>
    <scope>NUCLEOTIDE SEQUENCE [LARGE SCALE GENOMIC DNA]</scope>
    <source>
        <strain evidence="2 3">WDS2C27</strain>
    </source>
</reference>
<dbReference type="AlphaFoldDB" id="A0A4U5TSU4"/>
<proteinExistence type="predicted"/>
<accession>A0A4U5TSU4</accession>
<dbReference type="InterPro" id="IPR014922">
    <property type="entry name" value="YdhG-like"/>
</dbReference>